<gene>
    <name evidence="7" type="primary">hyfE</name>
    <name evidence="7" type="ORF">JY500_04905</name>
</gene>
<dbReference type="InterPro" id="IPR038730">
    <property type="entry name" value="HyfE-like"/>
</dbReference>
<comment type="subcellular location">
    <subcellularLocation>
        <location evidence="1">Cell membrane</location>
        <topology evidence="1">Multi-pass membrane protein</topology>
    </subcellularLocation>
</comment>
<dbReference type="EMBL" id="CP071060">
    <property type="protein sequence ID" value="QSI77985.1"/>
    <property type="molecule type" value="Genomic_DNA"/>
</dbReference>
<dbReference type="PANTHER" id="PTHR38601">
    <property type="entry name" value="HYDROGENASE-4 COMPONENT E"/>
    <property type="match status" value="1"/>
</dbReference>
<keyword evidence="5 6" id="KW-0472">Membrane</keyword>
<evidence type="ECO:0000256" key="5">
    <source>
        <dbReference type="ARBA" id="ARBA00023136"/>
    </source>
</evidence>
<feature type="transmembrane region" description="Helical" evidence="6">
    <location>
        <begin position="126"/>
        <end position="145"/>
    </location>
</feature>
<name>A0ABX7M8B4_9RHOO</name>
<proteinExistence type="predicted"/>
<evidence type="ECO:0000256" key="2">
    <source>
        <dbReference type="ARBA" id="ARBA00022475"/>
    </source>
</evidence>
<feature type="transmembrane region" description="Helical" evidence="6">
    <location>
        <begin position="57"/>
        <end position="77"/>
    </location>
</feature>
<keyword evidence="3 6" id="KW-0812">Transmembrane</keyword>
<feature type="transmembrane region" description="Helical" evidence="6">
    <location>
        <begin position="177"/>
        <end position="196"/>
    </location>
</feature>
<feature type="transmembrane region" description="Helical" evidence="6">
    <location>
        <begin position="89"/>
        <end position="114"/>
    </location>
</feature>
<evidence type="ECO:0000256" key="4">
    <source>
        <dbReference type="ARBA" id="ARBA00022989"/>
    </source>
</evidence>
<evidence type="ECO:0000256" key="6">
    <source>
        <dbReference type="SAM" id="Phobius"/>
    </source>
</evidence>
<keyword evidence="2" id="KW-1003">Cell membrane</keyword>
<dbReference type="Gene3D" id="1.10.287.3510">
    <property type="match status" value="1"/>
</dbReference>
<reference evidence="7 8" key="1">
    <citation type="submission" date="2021-02" db="EMBL/GenBank/DDBJ databases">
        <title>Niveibacterium changnyeongensis HC41.</title>
        <authorList>
            <person name="Kang M."/>
        </authorList>
    </citation>
    <scope>NUCLEOTIDE SEQUENCE [LARGE SCALE GENOMIC DNA]</scope>
    <source>
        <strain evidence="7 8">HC41</strain>
    </source>
</reference>
<evidence type="ECO:0000313" key="8">
    <source>
        <dbReference type="Proteomes" id="UP000663570"/>
    </source>
</evidence>
<keyword evidence="8" id="KW-1185">Reference proteome</keyword>
<dbReference type="Pfam" id="PF00420">
    <property type="entry name" value="Oxidored_q2"/>
    <property type="match status" value="1"/>
</dbReference>
<keyword evidence="4 6" id="KW-1133">Transmembrane helix</keyword>
<dbReference type="Proteomes" id="UP000663570">
    <property type="component" value="Chromosome"/>
</dbReference>
<evidence type="ECO:0000256" key="3">
    <source>
        <dbReference type="ARBA" id="ARBA00022692"/>
    </source>
</evidence>
<protein>
    <submittedName>
        <fullName evidence="7">Hydrogenase 4 membrane subunit</fullName>
    </submittedName>
</protein>
<feature type="transmembrane region" description="Helical" evidence="6">
    <location>
        <begin position="33"/>
        <end position="51"/>
    </location>
</feature>
<evidence type="ECO:0000256" key="1">
    <source>
        <dbReference type="ARBA" id="ARBA00004651"/>
    </source>
</evidence>
<accession>A0ABX7M8B4</accession>
<evidence type="ECO:0000313" key="7">
    <source>
        <dbReference type="EMBL" id="QSI77985.1"/>
    </source>
</evidence>
<dbReference type="PANTHER" id="PTHR38601:SF1">
    <property type="entry name" value="HYDROGENASE-4 COMPONENT E"/>
    <property type="match status" value="1"/>
</dbReference>
<feature type="transmembrane region" description="Helical" evidence="6">
    <location>
        <begin position="6"/>
        <end position="26"/>
    </location>
</feature>
<organism evidence="7 8">
    <name type="scientific">Niveibacterium microcysteis</name>
    <dbReference type="NCBI Taxonomy" id="2811415"/>
    <lineage>
        <taxon>Bacteria</taxon>
        <taxon>Pseudomonadati</taxon>
        <taxon>Pseudomonadota</taxon>
        <taxon>Betaproteobacteria</taxon>
        <taxon>Rhodocyclales</taxon>
        <taxon>Rhodocyclaceae</taxon>
        <taxon>Niveibacterium</taxon>
    </lineage>
</organism>
<dbReference type="RefSeq" id="WP_172203596.1">
    <property type="nucleotide sequence ID" value="NZ_CP071060.1"/>
</dbReference>
<dbReference type="NCBIfam" id="NF008556">
    <property type="entry name" value="PRK11492.1"/>
    <property type="match status" value="1"/>
</dbReference>
<sequence length="216" mass="23197">MNGPLIVNALAGLLIVTSLLVTMAGNATRAARLYAAQSLVLVLIFLTLAYTHGAHELYWWGLSAFVTKVVLVPWIMLRTLATLPEKEDLPGVLSPAVLIVVAALIVGLSCYAVSSVHLAVVDPLKPALGVSLGHFLLGLVCIVSQRNLLKQVFGFCLMENGSHLTLALLAWRAPELVEIGIATDAVFAVLIMVVLVRRIQRSMNTLDVRQLTALKG</sequence>
<dbReference type="InterPro" id="IPR039428">
    <property type="entry name" value="NUOK/Mnh_C1-like"/>
</dbReference>